<keyword evidence="4 5" id="KW-0413">Isomerase</keyword>
<dbReference type="HOGENOM" id="CLU_1722773_0_0_1"/>
<dbReference type="GO" id="GO:0005783">
    <property type="term" value="C:endoplasmic reticulum"/>
    <property type="evidence" value="ECO:0007669"/>
    <property type="project" value="TreeGrafter"/>
</dbReference>
<dbReference type="KEGG" id="mlr:MELLADRAFT_38614"/>
<gene>
    <name evidence="8" type="ORF">MELLADRAFT_38614</name>
</gene>
<dbReference type="SUPFAM" id="SSF54534">
    <property type="entry name" value="FKBP-like"/>
    <property type="match status" value="1"/>
</dbReference>
<dbReference type="PROSITE" id="PS50059">
    <property type="entry name" value="FKBP_PPIASE"/>
    <property type="match status" value="1"/>
</dbReference>
<evidence type="ECO:0000256" key="6">
    <source>
        <dbReference type="SAM" id="SignalP"/>
    </source>
</evidence>
<dbReference type="PANTHER" id="PTHR45779">
    <property type="entry name" value="PEPTIDYLPROLYL ISOMERASE"/>
    <property type="match status" value="1"/>
</dbReference>
<dbReference type="GeneID" id="18927731"/>
<dbReference type="GO" id="GO:0003755">
    <property type="term" value="F:peptidyl-prolyl cis-trans isomerase activity"/>
    <property type="evidence" value="ECO:0007669"/>
    <property type="project" value="UniProtKB-KW"/>
</dbReference>
<dbReference type="EC" id="5.2.1.8" evidence="2 5"/>
<keyword evidence="3 5" id="KW-0697">Rotamase</keyword>
<dbReference type="InterPro" id="IPR044609">
    <property type="entry name" value="FKBP2/11"/>
</dbReference>
<accession>F4RYW9</accession>
<feature type="signal peptide" evidence="6">
    <location>
        <begin position="1"/>
        <end position="19"/>
    </location>
</feature>
<dbReference type="VEuPathDB" id="FungiDB:MELLADRAFT_38614"/>
<dbReference type="InParanoid" id="F4RYW9"/>
<evidence type="ECO:0000256" key="5">
    <source>
        <dbReference type="PROSITE-ProRule" id="PRU00277"/>
    </source>
</evidence>
<protein>
    <recommendedName>
        <fullName evidence="2 5">peptidylprolyl isomerase</fullName>
        <ecNumber evidence="2 5">5.2.1.8</ecNumber>
    </recommendedName>
</protein>
<name>F4RYW9_MELLP</name>
<evidence type="ECO:0000313" key="8">
    <source>
        <dbReference type="EMBL" id="EGG02431.1"/>
    </source>
</evidence>
<dbReference type="Gene3D" id="3.10.50.40">
    <property type="match status" value="1"/>
</dbReference>
<keyword evidence="6" id="KW-0732">Signal</keyword>
<proteinExistence type="predicted"/>
<dbReference type="OrthoDB" id="1902587at2759"/>
<dbReference type="RefSeq" id="XP_007414416.1">
    <property type="nucleotide sequence ID" value="XM_007414354.1"/>
</dbReference>
<evidence type="ECO:0000313" key="9">
    <source>
        <dbReference type="Proteomes" id="UP000001072"/>
    </source>
</evidence>
<feature type="chain" id="PRO_5003315697" description="peptidylprolyl isomerase" evidence="6">
    <location>
        <begin position="20"/>
        <end position="152"/>
    </location>
</feature>
<dbReference type="EMBL" id="GL883131">
    <property type="protein sequence ID" value="EGG02431.1"/>
    <property type="molecule type" value="Genomic_DNA"/>
</dbReference>
<keyword evidence="9" id="KW-1185">Reference proteome</keyword>
<evidence type="ECO:0000256" key="4">
    <source>
        <dbReference type="ARBA" id="ARBA00023235"/>
    </source>
</evidence>
<evidence type="ECO:0000256" key="3">
    <source>
        <dbReference type="ARBA" id="ARBA00023110"/>
    </source>
</evidence>
<dbReference type="AlphaFoldDB" id="F4RYW9"/>
<dbReference type="InterPro" id="IPR046357">
    <property type="entry name" value="PPIase_dom_sf"/>
</dbReference>
<evidence type="ECO:0000256" key="1">
    <source>
        <dbReference type="ARBA" id="ARBA00000971"/>
    </source>
</evidence>
<dbReference type="PANTHER" id="PTHR45779:SF7">
    <property type="entry name" value="PEPTIDYLPROLYL ISOMERASE"/>
    <property type="match status" value="1"/>
</dbReference>
<sequence>MIARSYAFAFTWALPLLQAGGLPPTEKLDIKTTFKPSSCPITSQQGDQLAMLYVGTLASNGVRFDATEDPRNAFKFKLGAGEVIKGWDQGLLEMCVGEKRRLNIPSALGYAEFGNDLGLSFKSNHLNQVRTLTDAEKMLQHQPRLKSLLTPI</sequence>
<dbReference type="STRING" id="747676.F4RYW9"/>
<comment type="catalytic activity">
    <reaction evidence="1 5">
        <text>[protein]-peptidylproline (omega=180) = [protein]-peptidylproline (omega=0)</text>
        <dbReference type="Rhea" id="RHEA:16237"/>
        <dbReference type="Rhea" id="RHEA-COMP:10747"/>
        <dbReference type="Rhea" id="RHEA-COMP:10748"/>
        <dbReference type="ChEBI" id="CHEBI:83833"/>
        <dbReference type="ChEBI" id="CHEBI:83834"/>
        <dbReference type="EC" id="5.2.1.8"/>
    </reaction>
</comment>
<organism evidence="9">
    <name type="scientific">Melampsora larici-populina (strain 98AG31 / pathotype 3-4-7)</name>
    <name type="common">Poplar leaf rust fungus</name>
    <dbReference type="NCBI Taxonomy" id="747676"/>
    <lineage>
        <taxon>Eukaryota</taxon>
        <taxon>Fungi</taxon>
        <taxon>Dikarya</taxon>
        <taxon>Basidiomycota</taxon>
        <taxon>Pucciniomycotina</taxon>
        <taxon>Pucciniomycetes</taxon>
        <taxon>Pucciniales</taxon>
        <taxon>Melampsoraceae</taxon>
        <taxon>Melampsora</taxon>
    </lineage>
</organism>
<evidence type="ECO:0000256" key="2">
    <source>
        <dbReference type="ARBA" id="ARBA00013194"/>
    </source>
</evidence>
<reference evidence="9" key="1">
    <citation type="journal article" date="2011" name="Proc. Natl. Acad. Sci. U.S.A.">
        <title>Obligate biotrophy features unraveled by the genomic analysis of rust fungi.</title>
        <authorList>
            <person name="Duplessis S."/>
            <person name="Cuomo C.A."/>
            <person name="Lin Y.-C."/>
            <person name="Aerts A."/>
            <person name="Tisserant E."/>
            <person name="Veneault-Fourrey C."/>
            <person name="Joly D.L."/>
            <person name="Hacquard S."/>
            <person name="Amselem J."/>
            <person name="Cantarel B.L."/>
            <person name="Chiu R."/>
            <person name="Coutinho P.M."/>
            <person name="Feau N."/>
            <person name="Field M."/>
            <person name="Frey P."/>
            <person name="Gelhaye E."/>
            <person name="Goldberg J."/>
            <person name="Grabherr M.G."/>
            <person name="Kodira C.D."/>
            <person name="Kohler A."/>
            <person name="Kuees U."/>
            <person name="Lindquist E.A."/>
            <person name="Lucas S.M."/>
            <person name="Mago R."/>
            <person name="Mauceli E."/>
            <person name="Morin E."/>
            <person name="Murat C."/>
            <person name="Pangilinan J.L."/>
            <person name="Park R."/>
            <person name="Pearson M."/>
            <person name="Quesneville H."/>
            <person name="Rouhier N."/>
            <person name="Sakthikumar S."/>
            <person name="Salamov A.A."/>
            <person name="Schmutz J."/>
            <person name="Selles B."/>
            <person name="Shapiro H."/>
            <person name="Tanguay P."/>
            <person name="Tuskan G.A."/>
            <person name="Henrissat B."/>
            <person name="Van de Peer Y."/>
            <person name="Rouze P."/>
            <person name="Ellis J.G."/>
            <person name="Dodds P.N."/>
            <person name="Schein J.E."/>
            <person name="Zhong S."/>
            <person name="Hamelin R.C."/>
            <person name="Grigoriev I.V."/>
            <person name="Szabo L.J."/>
            <person name="Martin F."/>
        </authorList>
    </citation>
    <scope>NUCLEOTIDE SEQUENCE [LARGE SCALE GENOMIC DNA]</scope>
    <source>
        <strain evidence="9">98AG31 / pathotype 3-4-7</strain>
    </source>
</reference>
<dbReference type="eggNOG" id="KOG0549">
    <property type="taxonomic scope" value="Eukaryota"/>
</dbReference>
<dbReference type="InterPro" id="IPR001179">
    <property type="entry name" value="PPIase_FKBP_dom"/>
</dbReference>
<feature type="domain" description="PPIase FKBP-type" evidence="7">
    <location>
        <begin position="46"/>
        <end position="114"/>
    </location>
</feature>
<evidence type="ECO:0000259" key="7">
    <source>
        <dbReference type="PROSITE" id="PS50059"/>
    </source>
</evidence>
<dbReference type="Pfam" id="PF00254">
    <property type="entry name" value="FKBP_C"/>
    <property type="match status" value="1"/>
</dbReference>
<dbReference type="Proteomes" id="UP000001072">
    <property type="component" value="Unassembled WGS sequence"/>
</dbReference>